<feature type="active site" description="Proton acceptor" evidence="1">
    <location>
        <position position="158"/>
    </location>
</feature>
<keyword evidence="1" id="KW-0694">RNA-binding</keyword>
<gene>
    <name evidence="1" type="primary">rlmJ</name>
    <name evidence="2" type="ORF">TresaDRAFT_1462</name>
</gene>
<sequence>MLSYIHAYHAGNHADIIKHAALSLVIEALKKKDKPFTIIDTHAGSGIYRIDDERLRKTNEFVAGAIADAGIPEIKSYADTARKYAESGEYPGSPALESELMRDCDELILSELHPRAIEELRAAAERFPHKPRIHFRDGYETAIALTPPKTKRGICVIDPSYEDAGDFEKCAETIVKIRKRWPAGIIALWYPLVAHRIMEISMMKERIRAASQKGEPDILDVQLEMRSPAEMTGLASLYGSGMFIVNFPYTIDEKISAAMPKIAETLSARSWSVDTL</sequence>
<dbReference type="PANTHER" id="PTHR37426:SF1">
    <property type="entry name" value="RIBOSOMAL RNA LARGE SUBUNIT METHYLTRANSFERASE J"/>
    <property type="match status" value="1"/>
</dbReference>
<evidence type="ECO:0000313" key="3">
    <source>
        <dbReference type="Proteomes" id="UP000003571"/>
    </source>
</evidence>
<dbReference type="RefSeq" id="WP_002703833.1">
    <property type="nucleotide sequence ID" value="NZ_AGRW01000043.1"/>
</dbReference>
<comment type="catalytic activity">
    <reaction evidence="1">
        <text>adenosine(2030) in 23S rRNA + S-adenosyl-L-methionine = N(6)-methyladenosine(2030) in 23S rRNA + S-adenosyl-L-homocysteine + H(+)</text>
        <dbReference type="Rhea" id="RHEA:43736"/>
        <dbReference type="Rhea" id="RHEA-COMP:10668"/>
        <dbReference type="Rhea" id="RHEA-COMP:10669"/>
        <dbReference type="ChEBI" id="CHEBI:15378"/>
        <dbReference type="ChEBI" id="CHEBI:57856"/>
        <dbReference type="ChEBI" id="CHEBI:59789"/>
        <dbReference type="ChEBI" id="CHEBI:74411"/>
        <dbReference type="ChEBI" id="CHEBI:74449"/>
        <dbReference type="EC" id="2.1.1.266"/>
    </reaction>
</comment>
<keyword evidence="1" id="KW-0808">Transferase</keyword>
<comment type="similarity">
    <text evidence="1">Belongs to the RlmJ family.</text>
</comment>
<dbReference type="Gene3D" id="3.40.50.150">
    <property type="entry name" value="Vaccinia Virus protein VP39"/>
    <property type="match status" value="1"/>
</dbReference>
<comment type="function">
    <text evidence="1">Specifically methylates the adenine in position 2030 of 23S rRNA.</text>
</comment>
<comment type="caution">
    <text evidence="2">The sequence shown here is derived from an EMBL/GenBank/DDBJ whole genome shotgun (WGS) entry which is preliminary data.</text>
</comment>
<feature type="site" description="Interaction with substrate rRNA" evidence="1">
    <location>
        <position position="4"/>
    </location>
</feature>
<organism evidence="2 3">
    <name type="scientific">Treponema saccharophilum DSM 2985</name>
    <dbReference type="NCBI Taxonomy" id="907348"/>
    <lineage>
        <taxon>Bacteria</taxon>
        <taxon>Pseudomonadati</taxon>
        <taxon>Spirochaetota</taxon>
        <taxon>Spirochaetia</taxon>
        <taxon>Spirochaetales</taxon>
        <taxon>Treponemataceae</taxon>
        <taxon>Treponema</taxon>
    </lineage>
</organism>
<dbReference type="GO" id="GO:0003723">
    <property type="term" value="F:RNA binding"/>
    <property type="evidence" value="ECO:0007669"/>
    <property type="project" value="UniProtKB-UniRule"/>
</dbReference>
<dbReference type="GO" id="GO:0005829">
    <property type="term" value="C:cytosol"/>
    <property type="evidence" value="ECO:0007669"/>
    <property type="project" value="TreeGrafter"/>
</dbReference>
<keyword evidence="1" id="KW-0949">S-adenosyl-L-methionine</keyword>
<comment type="subunit">
    <text evidence="1">Monomer.</text>
</comment>
<keyword evidence="1" id="KW-0489">Methyltransferase</keyword>
<feature type="binding site" evidence="1">
    <location>
        <position position="42"/>
    </location>
    <ligand>
        <name>S-adenosyl-L-methionine</name>
        <dbReference type="ChEBI" id="CHEBI:59789"/>
    </ligand>
</feature>
<accession>H7EK39</accession>
<evidence type="ECO:0000313" key="2">
    <source>
        <dbReference type="EMBL" id="EIC02126.1"/>
    </source>
</evidence>
<dbReference type="GO" id="GO:0070475">
    <property type="term" value="P:rRNA base methylation"/>
    <property type="evidence" value="ECO:0007669"/>
    <property type="project" value="UniProtKB-UniRule"/>
</dbReference>
<dbReference type="SUPFAM" id="SSF53335">
    <property type="entry name" value="S-adenosyl-L-methionine-dependent methyltransferases"/>
    <property type="match status" value="1"/>
</dbReference>
<dbReference type="Pfam" id="PF04378">
    <property type="entry name" value="RsmJ"/>
    <property type="match status" value="1"/>
</dbReference>
<dbReference type="EMBL" id="AGRW01000043">
    <property type="protein sequence ID" value="EIC02126.1"/>
    <property type="molecule type" value="Genomic_DNA"/>
</dbReference>
<name>H7EK39_9SPIR</name>
<feature type="binding site" evidence="1">
    <location>
        <position position="158"/>
    </location>
    <ligand>
        <name>S-adenosyl-L-methionine</name>
        <dbReference type="ChEBI" id="CHEBI:59789"/>
    </ligand>
</feature>
<dbReference type="HAMAP" id="MF_00934">
    <property type="entry name" value="23SrRNA_methyltr_J"/>
    <property type="match status" value="1"/>
</dbReference>
<keyword evidence="3" id="KW-1185">Reference proteome</keyword>
<protein>
    <recommendedName>
        <fullName evidence="1">Ribosomal RNA large subunit methyltransferase J</fullName>
        <ecNumber evidence="1">2.1.1.266</ecNumber>
    </recommendedName>
    <alternativeName>
        <fullName evidence="1">23S rRNA (adenine(2030)-N6)-methyltransferase</fullName>
    </alternativeName>
    <alternativeName>
        <fullName evidence="1">23S rRNA m6A2030 methyltransferase</fullName>
    </alternativeName>
</protein>
<feature type="binding site" evidence="1">
    <location>
        <begin position="137"/>
        <end position="138"/>
    </location>
    <ligand>
        <name>S-adenosyl-L-methionine</name>
        <dbReference type="ChEBI" id="CHEBI:59789"/>
    </ligand>
</feature>
<dbReference type="GO" id="GO:0036307">
    <property type="term" value="F:23S rRNA (adenine(2030)-N(6))-methyltransferase activity"/>
    <property type="evidence" value="ECO:0007669"/>
    <property type="project" value="UniProtKB-UniRule"/>
</dbReference>
<dbReference type="eggNOG" id="COG2961">
    <property type="taxonomic scope" value="Bacteria"/>
</dbReference>
<feature type="binding site" evidence="1">
    <location>
        <position position="111"/>
    </location>
    <ligand>
        <name>S-adenosyl-L-methionine</name>
        <dbReference type="ChEBI" id="CHEBI:59789"/>
    </ligand>
</feature>
<reference evidence="2 3" key="1">
    <citation type="submission" date="2011-09" db="EMBL/GenBank/DDBJ databases">
        <title>The draft genome of Treponema saccharophilum DSM 2985.</title>
        <authorList>
            <consortium name="US DOE Joint Genome Institute (JGI-PGF)"/>
            <person name="Lucas S."/>
            <person name="Copeland A."/>
            <person name="Lapidus A."/>
            <person name="Glavina del Rio T."/>
            <person name="Dalin E."/>
            <person name="Tice H."/>
            <person name="Bruce D."/>
            <person name="Goodwin L."/>
            <person name="Pitluck S."/>
            <person name="Peters L."/>
            <person name="Kyrpides N."/>
            <person name="Mavromatis K."/>
            <person name="Ivanova N."/>
            <person name="Markowitz V."/>
            <person name="Cheng J.-F."/>
            <person name="Hugenholtz P."/>
            <person name="Woyke T."/>
            <person name="Wu D."/>
            <person name="Gronow S."/>
            <person name="Wellnitz S."/>
            <person name="Brambilla E."/>
            <person name="Klenk H.-P."/>
            <person name="Eisen J.A."/>
        </authorList>
    </citation>
    <scope>NUCLEOTIDE SEQUENCE [LARGE SCALE GENOMIC DNA]</scope>
    <source>
        <strain evidence="2 3">DSM 2985</strain>
    </source>
</reference>
<dbReference type="EC" id="2.1.1.266" evidence="1"/>
<proteinExistence type="inferred from homology"/>
<evidence type="ECO:0000256" key="1">
    <source>
        <dbReference type="HAMAP-Rule" id="MF_00934"/>
    </source>
</evidence>
<keyword evidence="1" id="KW-0698">rRNA processing</keyword>
<dbReference type="InterPro" id="IPR007473">
    <property type="entry name" value="RlmJ"/>
</dbReference>
<feature type="binding site" evidence="1">
    <location>
        <position position="93"/>
    </location>
    <ligand>
        <name>S-adenosyl-L-methionine</name>
        <dbReference type="ChEBI" id="CHEBI:59789"/>
    </ligand>
</feature>
<feature type="binding site" evidence="1">
    <location>
        <position position="19"/>
    </location>
    <ligand>
        <name>S-adenosyl-L-methionine</name>
        <dbReference type="ChEBI" id="CHEBI:59789"/>
    </ligand>
</feature>
<dbReference type="OrthoDB" id="9791274at2"/>
<dbReference type="InterPro" id="IPR029063">
    <property type="entry name" value="SAM-dependent_MTases_sf"/>
</dbReference>
<dbReference type="AlphaFoldDB" id="H7EK39"/>
<dbReference type="Proteomes" id="UP000003571">
    <property type="component" value="Unassembled WGS sequence"/>
</dbReference>
<dbReference type="PANTHER" id="PTHR37426">
    <property type="entry name" value="RIBOSOMAL RNA LARGE SUBUNIT METHYLTRANSFERASE J"/>
    <property type="match status" value="1"/>
</dbReference>
<dbReference type="PATRIC" id="fig|907348.3.peg.1244"/>
<dbReference type="STRING" id="907348.TresaDRAFT_1462"/>